<protein>
    <submittedName>
        <fullName evidence="2">Uncharacterized protein</fullName>
    </submittedName>
</protein>
<keyword evidence="3" id="KW-1185">Reference proteome</keyword>
<comment type="caution">
    <text evidence="2">The sequence shown here is derived from an EMBL/GenBank/DDBJ whole genome shotgun (WGS) entry which is preliminary data.</text>
</comment>
<dbReference type="Proteomes" id="UP001396334">
    <property type="component" value="Unassembled WGS sequence"/>
</dbReference>
<feature type="region of interest" description="Disordered" evidence="1">
    <location>
        <begin position="166"/>
        <end position="205"/>
    </location>
</feature>
<gene>
    <name evidence="2" type="ORF">V6N11_072208</name>
</gene>
<evidence type="ECO:0000256" key="1">
    <source>
        <dbReference type="SAM" id="MobiDB-lite"/>
    </source>
</evidence>
<dbReference type="EMBL" id="JBBPBN010000003">
    <property type="protein sequence ID" value="KAK9043884.1"/>
    <property type="molecule type" value="Genomic_DNA"/>
</dbReference>
<sequence>MNKKKMKWAYLVQSPISNALQLTRVVKMLKDKSKLQIILLLLHIDIRARFNYTTTWECIWSMTDKAYGYRNMIFSRIDIMTVTYPEPCDVNSVIYAMFLWSKVLPIYAANIWKAIMPDFTHELVNFEQAFKKEIVADNEAILEKLLGAKESCNSLHDTGQQGSKLTIVNKIHRKDTPQPTLNDARADGASSESQEDLQGHDGEMSAAVQQEPDVNINQPQVDHSLGHARQDTGVSFAGDELESCQIESDNPITDEGFYEIIPEEETNQESTDADQITEMVLSSEQATNQSNNMSSNSAFNPDMSEDVTLSSQQDDVVVTQSSVFNSLNVTKRWSYKFRRGVCIYYVVAYCDAKTTIKMIDLGLDNVNHMNLRGYMVLHVAAMRKEPKIIVSLSTKGAWSGHLISPLMVGKLFRSRSGSPGLSITIN</sequence>
<evidence type="ECO:0000313" key="3">
    <source>
        <dbReference type="Proteomes" id="UP001396334"/>
    </source>
</evidence>
<dbReference type="PANTHER" id="PTHR31354">
    <property type="entry name" value="OS01G0793500 PROTEIN"/>
    <property type="match status" value="1"/>
</dbReference>
<name>A0ABR2U2S2_9ROSI</name>
<organism evidence="2 3">
    <name type="scientific">Hibiscus sabdariffa</name>
    <name type="common">roselle</name>
    <dbReference type="NCBI Taxonomy" id="183260"/>
    <lineage>
        <taxon>Eukaryota</taxon>
        <taxon>Viridiplantae</taxon>
        <taxon>Streptophyta</taxon>
        <taxon>Embryophyta</taxon>
        <taxon>Tracheophyta</taxon>
        <taxon>Spermatophyta</taxon>
        <taxon>Magnoliopsida</taxon>
        <taxon>eudicotyledons</taxon>
        <taxon>Gunneridae</taxon>
        <taxon>Pentapetalae</taxon>
        <taxon>rosids</taxon>
        <taxon>malvids</taxon>
        <taxon>Malvales</taxon>
        <taxon>Malvaceae</taxon>
        <taxon>Malvoideae</taxon>
        <taxon>Hibiscus</taxon>
    </lineage>
</organism>
<dbReference type="PANTHER" id="PTHR31354:SF7">
    <property type="entry name" value="OS09G0392000 PROTEIN"/>
    <property type="match status" value="1"/>
</dbReference>
<evidence type="ECO:0000313" key="2">
    <source>
        <dbReference type="EMBL" id="KAK9043884.1"/>
    </source>
</evidence>
<accession>A0ABR2U2S2</accession>
<proteinExistence type="predicted"/>
<reference evidence="2 3" key="1">
    <citation type="journal article" date="2024" name="G3 (Bethesda)">
        <title>Genome assembly of Hibiscus sabdariffa L. provides insights into metabolisms of medicinal natural products.</title>
        <authorList>
            <person name="Kim T."/>
        </authorList>
    </citation>
    <scope>NUCLEOTIDE SEQUENCE [LARGE SCALE GENOMIC DNA]</scope>
    <source>
        <strain evidence="2">TK-2024</strain>
        <tissue evidence="2">Old leaves</tissue>
    </source>
</reference>